<reference evidence="4 5" key="1">
    <citation type="submission" date="2017-11" db="EMBL/GenBank/DDBJ databases">
        <title>Isolation and Characterization of Methanofollis Species from Methane Seep Offshore SW Taiwan.</title>
        <authorList>
            <person name="Teng N.-H."/>
            <person name="Lai M.-C."/>
            <person name="Chen S.-C."/>
        </authorList>
    </citation>
    <scope>NUCLEOTIDE SEQUENCE [LARGE SCALE GENOMIC DNA]</scope>
    <source>
        <strain evidence="4 5">FWC-SCC2</strain>
    </source>
</reference>
<evidence type="ECO:0000256" key="1">
    <source>
        <dbReference type="ARBA" id="ARBA00022980"/>
    </source>
</evidence>
<proteinExistence type="inferred from homology"/>
<name>A0A483CL48_9EURY</name>
<keyword evidence="1 3" id="KW-0689">Ribosomal protein</keyword>
<evidence type="ECO:0000256" key="3">
    <source>
        <dbReference type="HAMAP-Rule" id="MF_00359"/>
    </source>
</evidence>
<dbReference type="HAMAP" id="MF_00359">
    <property type="entry name" value="Ribosomal_eS1"/>
    <property type="match status" value="1"/>
</dbReference>
<accession>A0A483CL48</accession>
<keyword evidence="2 3" id="KW-0687">Ribonucleoprotein</keyword>
<evidence type="ECO:0000313" key="5">
    <source>
        <dbReference type="Proteomes" id="UP000292580"/>
    </source>
</evidence>
<dbReference type="Proteomes" id="UP000292580">
    <property type="component" value="Unassembled WGS sequence"/>
</dbReference>
<evidence type="ECO:0000313" key="4">
    <source>
        <dbReference type="EMBL" id="TAJ43480.1"/>
    </source>
</evidence>
<dbReference type="NCBIfam" id="NF003142">
    <property type="entry name" value="PRK04057.1"/>
    <property type="match status" value="1"/>
</dbReference>
<organism evidence="4 5">
    <name type="scientific">Methanofollis fontis</name>
    <dbReference type="NCBI Taxonomy" id="2052832"/>
    <lineage>
        <taxon>Archaea</taxon>
        <taxon>Methanobacteriati</taxon>
        <taxon>Methanobacteriota</taxon>
        <taxon>Stenosarchaea group</taxon>
        <taxon>Methanomicrobia</taxon>
        <taxon>Methanomicrobiales</taxon>
        <taxon>Methanomicrobiaceae</taxon>
        <taxon>Methanofollis</taxon>
    </lineage>
</organism>
<dbReference type="Pfam" id="PF01015">
    <property type="entry name" value="Ribosomal_S3Ae"/>
    <property type="match status" value="1"/>
</dbReference>
<comment type="similarity">
    <text evidence="3">Belongs to the eukaryotic ribosomal protein eS1 family.</text>
</comment>
<gene>
    <name evidence="3" type="primary">rps3ae</name>
    <name evidence="4" type="ORF">CUJ86_10850</name>
</gene>
<comment type="caution">
    <text evidence="4">The sequence shown here is derived from an EMBL/GenBank/DDBJ whole genome shotgun (WGS) entry which is preliminary data.</text>
</comment>
<evidence type="ECO:0000256" key="2">
    <source>
        <dbReference type="ARBA" id="ARBA00023274"/>
    </source>
</evidence>
<dbReference type="InterPro" id="IPR001593">
    <property type="entry name" value="Ribosomal_eS1"/>
</dbReference>
<dbReference type="OrthoDB" id="30639at2157"/>
<dbReference type="SMART" id="SM01397">
    <property type="entry name" value="Ribosomal_S3Ae"/>
    <property type="match status" value="1"/>
</dbReference>
<sequence>MAKRKQVGKRVEGWKAKSWYKVYGPEAFGKAHIGDTISADPSKVMGRVMQTTLGEISQDYSKQHIKMRFKVNNVAGDAAYTEFVGHEITRDYMRGLVKRKTSRIDTMILVPTKDNKKVRLTISCFTINRANISQAHAIRETITNVARGQAAEMSFDEFSKAVVSGDCAKEAFKMVKTIFPVRRVEIIKSKVETPVVMAF</sequence>
<dbReference type="EMBL" id="PGCL01000006">
    <property type="protein sequence ID" value="TAJ43480.1"/>
    <property type="molecule type" value="Genomic_DNA"/>
</dbReference>
<protein>
    <recommendedName>
        <fullName evidence="3">Small ribosomal subunit protein eS1</fullName>
    </recommendedName>
</protein>
<dbReference type="GO" id="GO:0003735">
    <property type="term" value="F:structural constituent of ribosome"/>
    <property type="evidence" value="ECO:0007669"/>
    <property type="project" value="InterPro"/>
</dbReference>
<dbReference type="RefSeq" id="WP_130647594.1">
    <property type="nucleotide sequence ID" value="NZ_PGCL01000006.1"/>
</dbReference>
<dbReference type="AlphaFoldDB" id="A0A483CL48"/>
<dbReference type="GO" id="GO:0005840">
    <property type="term" value="C:ribosome"/>
    <property type="evidence" value="ECO:0007669"/>
    <property type="project" value="UniProtKB-KW"/>
</dbReference>
<dbReference type="InterPro" id="IPR030838">
    <property type="entry name" value="Ribosomal_eS1_arc"/>
</dbReference>
<keyword evidence="5" id="KW-1185">Reference proteome</keyword>
<dbReference type="GO" id="GO:0006412">
    <property type="term" value="P:translation"/>
    <property type="evidence" value="ECO:0007669"/>
    <property type="project" value="UniProtKB-UniRule"/>
</dbReference>
<dbReference type="GO" id="GO:1990904">
    <property type="term" value="C:ribonucleoprotein complex"/>
    <property type="evidence" value="ECO:0007669"/>
    <property type="project" value="UniProtKB-KW"/>
</dbReference>